<feature type="transmembrane region" description="Helical" evidence="4">
    <location>
        <begin position="91"/>
        <end position="108"/>
    </location>
</feature>
<dbReference type="InterPro" id="IPR007274">
    <property type="entry name" value="Cop_transporter"/>
</dbReference>
<dbReference type="GO" id="GO:0005375">
    <property type="term" value="F:copper ion transmembrane transporter activity"/>
    <property type="evidence" value="ECO:0007669"/>
    <property type="project" value="UniProtKB-UniRule"/>
</dbReference>
<sequence length="124" mass="14200">MACCGMSLAPKYDFMIKNFIISNTCIQGFCFFVLLVSACLVSCLNELIDCYINEKMSTNTEKLKHKRWKVYIMAVNFVTIFINFITMMICMTFNVWVVCSVIVGKLIGRVNGRKKCAKMCEICN</sequence>
<protein>
    <recommendedName>
        <fullName evidence="4">Copper transport protein</fullName>
    </recommendedName>
</protein>
<evidence type="ECO:0000313" key="6">
    <source>
        <dbReference type="Proteomes" id="UP000011081"/>
    </source>
</evidence>
<dbReference type="GO" id="GO:0016020">
    <property type="term" value="C:membrane"/>
    <property type="evidence" value="ECO:0007669"/>
    <property type="project" value="UniProtKB-SubCell"/>
</dbReference>
<evidence type="ECO:0000256" key="1">
    <source>
        <dbReference type="ARBA" id="ARBA00022692"/>
    </source>
</evidence>
<evidence type="ECO:0000256" key="3">
    <source>
        <dbReference type="ARBA" id="ARBA00023136"/>
    </source>
</evidence>
<dbReference type="OrthoDB" id="2186785at2759"/>
<dbReference type="Proteomes" id="UP000011081">
    <property type="component" value="Unassembled WGS sequence"/>
</dbReference>
<keyword evidence="3 4" id="KW-0472">Membrane</keyword>
<keyword evidence="2 4" id="KW-1133">Transmembrane helix</keyword>
<evidence type="ECO:0000256" key="4">
    <source>
        <dbReference type="RuleBase" id="RU367022"/>
    </source>
</evidence>
<keyword evidence="1 4" id="KW-0812">Transmembrane</keyword>
<accession>L2GWR9</accession>
<dbReference type="HOGENOM" id="CLU_2005625_0_0_1"/>
<dbReference type="InParanoid" id="L2GWR9"/>
<dbReference type="EMBL" id="GL877413">
    <property type="protein sequence ID" value="ELA47738.1"/>
    <property type="molecule type" value="Genomic_DNA"/>
</dbReference>
<dbReference type="RefSeq" id="XP_008073840.1">
    <property type="nucleotide sequence ID" value="XM_008075649.1"/>
</dbReference>
<gene>
    <name evidence="5" type="ORF">VCUG_00820</name>
</gene>
<feature type="transmembrane region" description="Helical" evidence="4">
    <location>
        <begin position="20"/>
        <end position="47"/>
    </location>
</feature>
<dbReference type="VEuPathDB" id="MicrosporidiaDB:VCUG_00820"/>
<keyword evidence="4" id="KW-0186">Copper</keyword>
<evidence type="ECO:0000313" key="5">
    <source>
        <dbReference type="EMBL" id="ELA47738.1"/>
    </source>
</evidence>
<evidence type="ECO:0000256" key="2">
    <source>
        <dbReference type="ARBA" id="ARBA00022989"/>
    </source>
</evidence>
<dbReference type="AlphaFoldDB" id="L2GWR9"/>
<comment type="similarity">
    <text evidence="4">Belongs to the copper transporter (Ctr) (TC 1.A.56) family. SLC31A subfamily.</text>
</comment>
<dbReference type="OMA" id="RWKVYIM"/>
<proteinExistence type="inferred from homology"/>
<comment type="subcellular location">
    <subcellularLocation>
        <location evidence="4">Membrane</location>
        <topology evidence="4">Multi-pass membrane protein</topology>
    </subcellularLocation>
</comment>
<dbReference type="GeneID" id="19878703"/>
<keyword evidence="4" id="KW-0813">Transport</keyword>
<dbReference type="Pfam" id="PF04145">
    <property type="entry name" value="Ctr"/>
    <property type="match status" value="1"/>
</dbReference>
<keyword evidence="4" id="KW-0187">Copper transport</keyword>
<keyword evidence="4" id="KW-0406">Ion transport</keyword>
<name>L2GWR9_VAVCU</name>
<organism evidence="5 6">
    <name type="scientific">Vavraia culicis (isolate floridensis)</name>
    <name type="common">Microsporidian parasite</name>
    <dbReference type="NCBI Taxonomy" id="948595"/>
    <lineage>
        <taxon>Eukaryota</taxon>
        <taxon>Fungi</taxon>
        <taxon>Fungi incertae sedis</taxon>
        <taxon>Microsporidia</taxon>
        <taxon>Pleistophoridae</taxon>
        <taxon>Vavraia</taxon>
    </lineage>
</organism>
<keyword evidence="6" id="KW-1185">Reference proteome</keyword>
<reference evidence="6" key="1">
    <citation type="submission" date="2011-03" db="EMBL/GenBank/DDBJ databases">
        <title>The genome sequence of Vavraia culicis strain floridensis.</title>
        <authorList>
            <consortium name="The Broad Institute Genome Sequencing Platform"/>
            <person name="Cuomo C."/>
            <person name="Becnel J."/>
            <person name="Sanscrainte N."/>
            <person name="Young S.K."/>
            <person name="Zeng Q."/>
            <person name="Gargeya S."/>
            <person name="Fitzgerald M."/>
            <person name="Haas B."/>
            <person name="Abouelleil A."/>
            <person name="Alvarado L."/>
            <person name="Arachchi H.M."/>
            <person name="Berlin A."/>
            <person name="Chapman S.B."/>
            <person name="Gearin G."/>
            <person name="Goldberg J."/>
            <person name="Griggs A."/>
            <person name="Gujja S."/>
            <person name="Hansen M."/>
            <person name="Heiman D."/>
            <person name="Howarth C."/>
            <person name="Larimer J."/>
            <person name="Lui A."/>
            <person name="MacDonald P.J.P."/>
            <person name="McCowen C."/>
            <person name="Montmayeur A."/>
            <person name="Murphy C."/>
            <person name="Neiman D."/>
            <person name="Pearson M."/>
            <person name="Priest M."/>
            <person name="Roberts A."/>
            <person name="Saif S."/>
            <person name="Shea T."/>
            <person name="Sisk P."/>
            <person name="Stolte C."/>
            <person name="Sykes S."/>
            <person name="Wortman J."/>
            <person name="Nusbaum C."/>
            <person name="Birren B."/>
        </authorList>
    </citation>
    <scope>NUCLEOTIDE SEQUENCE [LARGE SCALE GENOMIC DNA]</scope>
    <source>
        <strain evidence="6">floridensis</strain>
    </source>
</reference>